<dbReference type="Proteomes" id="UP000305401">
    <property type="component" value="Unassembled WGS sequence"/>
</dbReference>
<sequence>MSLVKADTNLSSIIDKDPSVIPVLNRFGIRLGTGDITIEDACRIKKQNTEFILAILNTFINEAYFPEDKFRSFESGEIADYLFQTNGYYRHFQLPNIERHFKLLIQSAAADSNIYLLLEFFQELRESILKRVEYDNALVIPALKGGEPDASLNAVIKKMELSDIGIADRLSDLKNMFVRHLRGIYDDNLLYAVILAIITLEKDMRQNNRIRARLLYPLLMSMANNV</sequence>
<evidence type="ECO:0000313" key="1">
    <source>
        <dbReference type="EMBL" id="THG54523.1"/>
    </source>
</evidence>
<comment type="caution">
    <text evidence="1">The sequence shown here is derived from an EMBL/GenBank/DDBJ whole genome shotgun (WGS) entry which is preliminary data.</text>
</comment>
<keyword evidence="2" id="KW-1185">Reference proteome</keyword>
<name>A0AC61S711_9BACT</name>
<reference evidence="1" key="1">
    <citation type="submission" date="2019-04" db="EMBL/GenBank/DDBJ databases">
        <title>Microbes associate with the intestines of laboratory mice.</title>
        <authorList>
            <person name="Navarre W."/>
            <person name="Wong E."/>
            <person name="Huang K.C."/>
            <person name="Tropini C."/>
            <person name="Ng K."/>
            <person name="Yu B."/>
        </authorList>
    </citation>
    <scope>NUCLEOTIDE SEQUENCE</scope>
    <source>
        <strain evidence="1">NM86_A22</strain>
    </source>
</reference>
<evidence type="ECO:0000313" key="2">
    <source>
        <dbReference type="Proteomes" id="UP000305401"/>
    </source>
</evidence>
<organism evidence="1 2">
    <name type="scientific">Muribaculum caecicola</name>
    <dbReference type="NCBI Taxonomy" id="3038144"/>
    <lineage>
        <taxon>Bacteria</taxon>
        <taxon>Pseudomonadati</taxon>
        <taxon>Bacteroidota</taxon>
        <taxon>Bacteroidia</taxon>
        <taxon>Bacteroidales</taxon>
        <taxon>Muribaculaceae</taxon>
        <taxon>Muribaculum</taxon>
    </lineage>
</organism>
<protein>
    <submittedName>
        <fullName evidence="1">Helix-turn-helix transcriptional regulator</fullName>
    </submittedName>
</protein>
<accession>A0AC61S711</accession>
<proteinExistence type="predicted"/>
<dbReference type="EMBL" id="SSTG01000016">
    <property type="protein sequence ID" value="THG54523.1"/>
    <property type="molecule type" value="Genomic_DNA"/>
</dbReference>
<gene>
    <name evidence="1" type="ORF">E5990_02580</name>
</gene>